<proteinExistence type="predicted"/>
<accession>A0A161JWF3</accession>
<evidence type="ECO:0000313" key="1">
    <source>
        <dbReference type="EMBL" id="CUV10237.1"/>
    </source>
</evidence>
<name>A0A161JWF3_9ZZZZ</name>
<sequence>MDKQELDKPGSELTNEPNCLSQTSIWSGHILCALLAGDSVDYCRGRHRTIKRA</sequence>
<dbReference type="AlphaFoldDB" id="A0A161JWF3"/>
<dbReference type="EMBL" id="FAXC01000382">
    <property type="protein sequence ID" value="CUV10237.1"/>
    <property type="molecule type" value="Genomic_DNA"/>
</dbReference>
<protein>
    <submittedName>
        <fullName evidence="1">Uncharacterized protein</fullName>
    </submittedName>
</protein>
<reference evidence="1" key="1">
    <citation type="submission" date="2015-10" db="EMBL/GenBank/DDBJ databases">
        <authorList>
            <person name="Gilbert D.G."/>
        </authorList>
    </citation>
    <scope>NUCLEOTIDE SEQUENCE</scope>
</reference>
<gene>
    <name evidence="1" type="ORF">MGWOODY_Mmi1322</name>
</gene>
<organism evidence="1">
    <name type="scientific">hydrothermal vent metagenome</name>
    <dbReference type="NCBI Taxonomy" id="652676"/>
    <lineage>
        <taxon>unclassified sequences</taxon>
        <taxon>metagenomes</taxon>
        <taxon>ecological metagenomes</taxon>
    </lineage>
</organism>